<dbReference type="GO" id="GO:0008483">
    <property type="term" value="F:transaminase activity"/>
    <property type="evidence" value="ECO:0007669"/>
    <property type="project" value="UniProtKB-KW"/>
</dbReference>
<dbReference type="GO" id="GO:0000271">
    <property type="term" value="P:polysaccharide biosynthetic process"/>
    <property type="evidence" value="ECO:0007669"/>
    <property type="project" value="TreeGrafter"/>
</dbReference>
<evidence type="ECO:0000256" key="4">
    <source>
        <dbReference type="PIRSR" id="PIRSR000390-2"/>
    </source>
</evidence>
<sequence>MTQTRIPYGWHQITEDDIAAVVSVLRHGQLTQGEQAAGFERELAAYCGAAHGIACNSGSSALLLACQALGLKPGDSLWTSALTFVASASCGLHCGARIELVDIEPDTGLLSISALQDKLWQARRAGRLPRVLVPVHYAGRPCDMEAIGALAAEFGFAVIEDAAHALGATELQDANSRIGNARHSDAVVFSFHPVKLLTTGEGGMVMTNDPLLAERLARLRSHDIQRTHASEEPDWRYEIQNPGYNFRLSDIQAALGRSQLGRIDTLLERRRALACRYHGRLTGTRLKLPPTDADEHSAWHLYCVQCASSAERRALYDAFQRASIGVQVHYQPLYRLELFANRGWQPKQFPGAEAFYAGALSLPLFPDLSEAAQDEVISVIERTMTRVV</sequence>
<name>H8YZQ3_9GAMM</name>
<comment type="similarity">
    <text evidence="2 5">Belongs to the DegT/DnrJ/EryC1 family.</text>
</comment>
<dbReference type="STRING" id="631362.Thi970DRAFT_02430"/>
<dbReference type="EMBL" id="JH603169">
    <property type="protein sequence ID" value="EIC22180.1"/>
    <property type="molecule type" value="Genomic_DNA"/>
</dbReference>
<evidence type="ECO:0000313" key="6">
    <source>
        <dbReference type="EMBL" id="EIC22180.1"/>
    </source>
</evidence>
<evidence type="ECO:0000256" key="1">
    <source>
        <dbReference type="ARBA" id="ARBA00022898"/>
    </source>
</evidence>
<proteinExistence type="inferred from homology"/>
<dbReference type="HOGENOM" id="CLU_033332_0_3_6"/>
<keyword evidence="6" id="KW-0808">Transferase</keyword>
<dbReference type="InterPro" id="IPR015421">
    <property type="entry name" value="PyrdxlP-dep_Trfase_major"/>
</dbReference>
<dbReference type="PIRSF" id="PIRSF000390">
    <property type="entry name" value="PLP_StrS"/>
    <property type="match status" value="1"/>
</dbReference>
<dbReference type="PANTHER" id="PTHR30244:SF34">
    <property type="entry name" value="DTDP-4-AMINO-4,6-DIDEOXYGALACTOSE TRANSAMINASE"/>
    <property type="match status" value="1"/>
</dbReference>
<keyword evidence="7" id="KW-1185">Reference proteome</keyword>
<protein>
    <submittedName>
        <fullName evidence="6">UDP-4-keto-6-deoxy-N-acetylglucosamine 4-aminotransferase</fullName>
    </submittedName>
</protein>
<reference evidence="6 7" key="2">
    <citation type="submission" date="2011-11" db="EMBL/GenBank/DDBJ databases">
        <authorList>
            <consortium name="US DOE Joint Genome Institute"/>
            <person name="Lucas S."/>
            <person name="Han J."/>
            <person name="Lapidus A."/>
            <person name="Cheng J.-F."/>
            <person name="Goodwin L."/>
            <person name="Pitluck S."/>
            <person name="Peters L."/>
            <person name="Ovchinnikova G."/>
            <person name="Zhang X."/>
            <person name="Detter J.C."/>
            <person name="Han C."/>
            <person name="Tapia R."/>
            <person name="Land M."/>
            <person name="Hauser L."/>
            <person name="Kyrpides N."/>
            <person name="Ivanova N."/>
            <person name="Pagani I."/>
            <person name="Vogl K."/>
            <person name="Liu Z."/>
            <person name="Overmann J."/>
            <person name="Frigaard N.-U."/>
            <person name="Bryant D."/>
            <person name="Woyke T."/>
        </authorList>
    </citation>
    <scope>NUCLEOTIDE SEQUENCE [LARGE SCALE GENOMIC DNA]</scope>
    <source>
        <strain evidence="6 7">970</strain>
    </source>
</reference>
<dbReference type="RefSeq" id="WP_009148797.1">
    <property type="nucleotide sequence ID" value="NZ_CP121471.1"/>
</dbReference>
<gene>
    <name evidence="6" type="ORF">Thi970DRAFT_02430</name>
</gene>
<dbReference type="PANTHER" id="PTHR30244">
    <property type="entry name" value="TRANSAMINASE"/>
    <property type="match status" value="1"/>
</dbReference>
<evidence type="ECO:0000256" key="5">
    <source>
        <dbReference type="RuleBase" id="RU004508"/>
    </source>
</evidence>
<accession>H8YZQ3</accession>
<dbReference type="Gene3D" id="3.40.640.10">
    <property type="entry name" value="Type I PLP-dependent aspartate aminotransferase-like (Major domain)"/>
    <property type="match status" value="1"/>
</dbReference>
<dbReference type="NCBIfam" id="TIGR03588">
    <property type="entry name" value="PseC"/>
    <property type="match status" value="1"/>
</dbReference>
<dbReference type="eggNOG" id="COG0399">
    <property type="taxonomic scope" value="Bacteria"/>
</dbReference>
<evidence type="ECO:0000313" key="7">
    <source>
        <dbReference type="Proteomes" id="UP000002964"/>
    </source>
</evidence>
<keyword evidence="1 4" id="KW-0663">Pyridoxal phosphate</keyword>
<dbReference type="InterPro" id="IPR015422">
    <property type="entry name" value="PyrdxlP-dep_Trfase_small"/>
</dbReference>
<organism evidence="6 7">
    <name type="scientific">Thiorhodovibrio frisius</name>
    <dbReference type="NCBI Taxonomy" id="631362"/>
    <lineage>
        <taxon>Bacteria</taxon>
        <taxon>Pseudomonadati</taxon>
        <taxon>Pseudomonadota</taxon>
        <taxon>Gammaproteobacteria</taxon>
        <taxon>Chromatiales</taxon>
        <taxon>Chromatiaceae</taxon>
        <taxon>Thiorhodovibrio</taxon>
    </lineage>
</organism>
<dbReference type="GO" id="GO:0030170">
    <property type="term" value="F:pyridoxal phosphate binding"/>
    <property type="evidence" value="ECO:0007669"/>
    <property type="project" value="TreeGrafter"/>
</dbReference>
<dbReference type="Gene3D" id="3.90.1150.10">
    <property type="entry name" value="Aspartate Aminotransferase, domain 1"/>
    <property type="match status" value="1"/>
</dbReference>
<keyword evidence="6" id="KW-0032">Aminotransferase</keyword>
<dbReference type="Proteomes" id="UP000002964">
    <property type="component" value="Unassembled WGS sequence"/>
</dbReference>
<dbReference type="AlphaFoldDB" id="H8YZQ3"/>
<feature type="active site" description="Proton acceptor" evidence="3">
    <location>
        <position position="195"/>
    </location>
</feature>
<dbReference type="InterPro" id="IPR015424">
    <property type="entry name" value="PyrdxlP-dep_Trfase"/>
</dbReference>
<evidence type="ECO:0000256" key="2">
    <source>
        <dbReference type="ARBA" id="ARBA00037999"/>
    </source>
</evidence>
<dbReference type="Pfam" id="PF01041">
    <property type="entry name" value="DegT_DnrJ_EryC1"/>
    <property type="match status" value="1"/>
</dbReference>
<feature type="modified residue" description="N6-(pyridoxal phosphate)lysine" evidence="4">
    <location>
        <position position="195"/>
    </location>
</feature>
<dbReference type="SUPFAM" id="SSF53383">
    <property type="entry name" value="PLP-dependent transferases"/>
    <property type="match status" value="1"/>
</dbReference>
<dbReference type="InterPro" id="IPR020026">
    <property type="entry name" value="PseC"/>
</dbReference>
<reference evidence="7" key="1">
    <citation type="submission" date="2011-06" db="EMBL/GenBank/DDBJ databases">
        <authorList>
            <consortium name="US DOE Joint Genome Institute (JGI-PGF)"/>
            <person name="Lucas S."/>
            <person name="Han J."/>
            <person name="Lapidus A."/>
            <person name="Cheng J.-F."/>
            <person name="Goodwin L."/>
            <person name="Pitluck S."/>
            <person name="Peters L."/>
            <person name="Land M.L."/>
            <person name="Hauser L."/>
            <person name="Vogl K."/>
            <person name="Liu Z."/>
            <person name="Overmann J."/>
            <person name="Frigaard N.-U."/>
            <person name="Bryant D.A."/>
            <person name="Woyke T.J."/>
        </authorList>
    </citation>
    <scope>NUCLEOTIDE SEQUENCE [LARGE SCALE GENOMIC DNA]</scope>
    <source>
        <strain evidence="7">970</strain>
    </source>
</reference>
<evidence type="ECO:0000256" key="3">
    <source>
        <dbReference type="PIRSR" id="PIRSR000390-1"/>
    </source>
</evidence>
<dbReference type="InterPro" id="IPR000653">
    <property type="entry name" value="DegT/StrS_aminotransferase"/>
</dbReference>
<dbReference type="CDD" id="cd00616">
    <property type="entry name" value="AHBA_syn"/>
    <property type="match status" value="1"/>
</dbReference>